<sequence>MESFNGETAAKWDYRLSVKSGLQCGMLKRLRFKFATKILLHEINVHSKKMLELANEFDKVDSLERMMIIIEVVKN</sequence>
<dbReference type="EMBL" id="BKCJ011348400">
    <property type="protein sequence ID" value="GFD23909.1"/>
    <property type="molecule type" value="Genomic_DNA"/>
</dbReference>
<name>A0A699URY9_TANCI</name>
<gene>
    <name evidence="1" type="ORF">Tci_895878</name>
</gene>
<feature type="non-terminal residue" evidence="1">
    <location>
        <position position="75"/>
    </location>
</feature>
<dbReference type="AlphaFoldDB" id="A0A699URY9"/>
<evidence type="ECO:0000313" key="1">
    <source>
        <dbReference type="EMBL" id="GFD23909.1"/>
    </source>
</evidence>
<comment type="caution">
    <text evidence="1">The sequence shown here is derived from an EMBL/GenBank/DDBJ whole genome shotgun (WGS) entry which is preliminary data.</text>
</comment>
<reference evidence="1" key="1">
    <citation type="journal article" date="2019" name="Sci. Rep.">
        <title>Draft genome of Tanacetum cinerariifolium, the natural source of mosquito coil.</title>
        <authorList>
            <person name="Yamashiro T."/>
            <person name="Shiraishi A."/>
            <person name="Satake H."/>
            <person name="Nakayama K."/>
        </authorList>
    </citation>
    <scope>NUCLEOTIDE SEQUENCE</scope>
</reference>
<accession>A0A699URY9</accession>
<protein>
    <submittedName>
        <fullName evidence="1">Peptidase C48, SUMO/sentrin/Ubl1</fullName>
    </submittedName>
</protein>
<organism evidence="1">
    <name type="scientific">Tanacetum cinerariifolium</name>
    <name type="common">Dalmatian daisy</name>
    <name type="synonym">Chrysanthemum cinerariifolium</name>
    <dbReference type="NCBI Taxonomy" id="118510"/>
    <lineage>
        <taxon>Eukaryota</taxon>
        <taxon>Viridiplantae</taxon>
        <taxon>Streptophyta</taxon>
        <taxon>Embryophyta</taxon>
        <taxon>Tracheophyta</taxon>
        <taxon>Spermatophyta</taxon>
        <taxon>Magnoliopsida</taxon>
        <taxon>eudicotyledons</taxon>
        <taxon>Gunneridae</taxon>
        <taxon>Pentapetalae</taxon>
        <taxon>asterids</taxon>
        <taxon>campanulids</taxon>
        <taxon>Asterales</taxon>
        <taxon>Asteraceae</taxon>
        <taxon>Asteroideae</taxon>
        <taxon>Anthemideae</taxon>
        <taxon>Anthemidinae</taxon>
        <taxon>Tanacetum</taxon>
    </lineage>
</organism>
<proteinExistence type="predicted"/>